<evidence type="ECO:0000256" key="13">
    <source>
        <dbReference type="ARBA" id="ARBA00023134"/>
    </source>
</evidence>
<dbReference type="NCBIfam" id="TIGR00993">
    <property type="entry name" value="3a0901s04IAP86"/>
    <property type="match status" value="1"/>
</dbReference>
<dbReference type="FunFam" id="3.40.50.300:FF:000413">
    <property type="entry name" value="Translocase of chloroplast 120, chloroplastic"/>
    <property type="match status" value="1"/>
</dbReference>
<dbReference type="GO" id="GO:0015031">
    <property type="term" value="P:protein transport"/>
    <property type="evidence" value="ECO:0007669"/>
    <property type="project" value="UniProtKB-KW"/>
</dbReference>
<feature type="region of interest" description="Disordered" evidence="17">
    <location>
        <begin position="324"/>
        <end position="349"/>
    </location>
</feature>
<keyword evidence="7" id="KW-0547">Nucleotide-binding</keyword>
<feature type="domain" description="AIG1-type G" evidence="18">
    <location>
        <begin position="639"/>
        <end position="855"/>
    </location>
</feature>
<keyword evidence="4" id="KW-0934">Plastid</keyword>
<dbReference type="PANTHER" id="PTHR10903">
    <property type="entry name" value="GTPASE, IMAP FAMILY MEMBER-RELATED"/>
    <property type="match status" value="1"/>
</dbReference>
<keyword evidence="2" id="KW-0813">Transport</keyword>
<dbReference type="EMBL" id="CP144746">
    <property type="protein sequence ID" value="WVZ61175.1"/>
    <property type="molecule type" value="Genomic_DNA"/>
</dbReference>
<dbReference type="SUPFAM" id="SSF52540">
    <property type="entry name" value="P-loop containing nucleoside triphosphate hydrolases"/>
    <property type="match status" value="1"/>
</dbReference>
<keyword evidence="20" id="KW-1185">Reference proteome</keyword>
<accession>A0AAQ3SUW7</accession>
<comment type="similarity">
    <text evidence="16">Belongs to the TRAFAC class TrmE-Era-EngA-EngB-Septin-like GTPase superfamily. AIG1/Toc34/Toc159-like paraseptin GTPase family. TOC159 subfamily.</text>
</comment>
<evidence type="ECO:0000256" key="16">
    <source>
        <dbReference type="ARBA" id="ARBA00023775"/>
    </source>
</evidence>
<keyword evidence="12" id="KW-1133">Transmembrane helix</keyword>
<organism evidence="19 20">
    <name type="scientific">Paspalum notatum var. saurae</name>
    <dbReference type="NCBI Taxonomy" id="547442"/>
    <lineage>
        <taxon>Eukaryota</taxon>
        <taxon>Viridiplantae</taxon>
        <taxon>Streptophyta</taxon>
        <taxon>Embryophyta</taxon>
        <taxon>Tracheophyta</taxon>
        <taxon>Spermatophyta</taxon>
        <taxon>Magnoliopsida</taxon>
        <taxon>Liliopsida</taxon>
        <taxon>Poales</taxon>
        <taxon>Poaceae</taxon>
        <taxon>PACMAD clade</taxon>
        <taxon>Panicoideae</taxon>
        <taxon>Andropogonodae</taxon>
        <taxon>Paspaleae</taxon>
        <taxon>Paspalinae</taxon>
        <taxon>Paspalum</taxon>
    </lineage>
</organism>
<name>A0AAQ3SUW7_PASNO</name>
<evidence type="ECO:0000256" key="17">
    <source>
        <dbReference type="SAM" id="MobiDB-lite"/>
    </source>
</evidence>
<feature type="region of interest" description="Disordered" evidence="17">
    <location>
        <begin position="99"/>
        <end position="171"/>
    </location>
</feature>
<feature type="compositionally biased region" description="Basic and acidic residues" evidence="17">
    <location>
        <begin position="433"/>
        <end position="449"/>
    </location>
</feature>
<reference evidence="19 20" key="1">
    <citation type="submission" date="2024-02" db="EMBL/GenBank/DDBJ databases">
        <title>High-quality chromosome-scale genome assembly of Pensacola bahiagrass (Paspalum notatum Flugge var. saurae).</title>
        <authorList>
            <person name="Vega J.M."/>
            <person name="Podio M."/>
            <person name="Orjuela J."/>
            <person name="Siena L.A."/>
            <person name="Pessino S.C."/>
            <person name="Combes M.C."/>
            <person name="Mariac C."/>
            <person name="Albertini E."/>
            <person name="Pupilli F."/>
            <person name="Ortiz J.P.A."/>
            <person name="Leblanc O."/>
        </authorList>
    </citation>
    <scope>NUCLEOTIDE SEQUENCE [LARGE SCALE GENOMIC DNA]</scope>
    <source>
        <strain evidence="19">R1</strain>
        <tissue evidence="19">Leaf</tissue>
    </source>
</reference>
<evidence type="ECO:0000256" key="9">
    <source>
        <dbReference type="ARBA" id="ARBA00022805"/>
    </source>
</evidence>
<protein>
    <recommendedName>
        <fullName evidence="18">AIG1-type G domain-containing protein</fullName>
    </recommendedName>
</protein>
<dbReference type="GO" id="GO:0005525">
    <property type="term" value="F:GTP binding"/>
    <property type="evidence" value="ECO:0007669"/>
    <property type="project" value="UniProtKB-KW"/>
</dbReference>
<keyword evidence="13" id="KW-0342">GTP-binding</keyword>
<evidence type="ECO:0000313" key="20">
    <source>
        <dbReference type="Proteomes" id="UP001341281"/>
    </source>
</evidence>
<keyword evidence="6" id="KW-0479">Metal-binding</keyword>
<evidence type="ECO:0000256" key="1">
    <source>
        <dbReference type="ARBA" id="ARBA00001946"/>
    </source>
</evidence>
<evidence type="ECO:0000256" key="6">
    <source>
        <dbReference type="ARBA" id="ARBA00022723"/>
    </source>
</evidence>
<dbReference type="InterPro" id="IPR027417">
    <property type="entry name" value="P-loop_NTPase"/>
</dbReference>
<evidence type="ECO:0000256" key="3">
    <source>
        <dbReference type="ARBA" id="ARBA00022528"/>
    </source>
</evidence>
<feature type="compositionally biased region" description="Low complexity" evidence="17">
    <location>
        <begin position="115"/>
        <end position="137"/>
    </location>
</feature>
<feature type="region of interest" description="Disordered" evidence="17">
    <location>
        <begin position="9"/>
        <end position="42"/>
    </location>
</feature>
<evidence type="ECO:0000256" key="4">
    <source>
        <dbReference type="ARBA" id="ARBA00022640"/>
    </source>
</evidence>
<evidence type="ECO:0000256" key="11">
    <source>
        <dbReference type="ARBA" id="ARBA00022927"/>
    </source>
</evidence>
<feature type="region of interest" description="Disordered" evidence="17">
    <location>
        <begin position="964"/>
        <end position="1007"/>
    </location>
</feature>
<dbReference type="PANTHER" id="PTHR10903:SF64">
    <property type="entry name" value="AIG1 FAMILY PROTEIN, EXPRESSED"/>
    <property type="match status" value="1"/>
</dbReference>
<evidence type="ECO:0000313" key="19">
    <source>
        <dbReference type="EMBL" id="WVZ61175.1"/>
    </source>
</evidence>
<dbReference type="InterPro" id="IPR045058">
    <property type="entry name" value="GIMA/IAN/Toc"/>
</dbReference>
<evidence type="ECO:0000256" key="15">
    <source>
        <dbReference type="ARBA" id="ARBA00023766"/>
    </source>
</evidence>
<dbReference type="PROSITE" id="PS51720">
    <property type="entry name" value="G_AIG1"/>
    <property type="match status" value="1"/>
</dbReference>
<evidence type="ECO:0000256" key="10">
    <source>
        <dbReference type="ARBA" id="ARBA00022842"/>
    </source>
</evidence>
<keyword evidence="11" id="KW-0653">Protein transport</keyword>
<comment type="subcellular location">
    <subcellularLocation>
        <location evidence="15">Plastid</location>
        <location evidence="15">Chloroplast outer membrane</location>
        <topology evidence="15">Single-pass membrane protein</topology>
    </subcellularLocation>
</comment>
<feature type="region of interest" description="Disordered" evidence="17">
    <location>
        <begin position="415"/>
        <end position="458"/>
    </location>
</feature>
<gene>
    <name evidence="19" type="ORF">U9M48_011088</name>
</gene>
<feature type="compositionally biased region" description="Low complexity" evidence="17">
    <location>
        <begin position="20"/>
        <end position="42"/>
    </location>
</feature>
<evidence type="ECO:0000256" key="7">
    <source>
        <dbReference type="ARBA" id="ARBA00022741"/>
    </source>
</evidence>
<feature type="compositionally biased region" description="Acidic residues" evidence="17">
    <location>
        <begin position="977"/>
        <end position="993"/>
    </location>
</feature>
<dbReference type="InterPro" id="IPR005690">
    <property type="entry name" value="Toc86_159"/>
</dbReference>
<feature type="compositionally biased region" description="Low complexity" evidence="17">
    <location>
        <begin position="144"/>
        <end position="154"/>
    </location>
</feature>
<evidence type="ECO:0000256" key="2">
    <source>
        <dbReference type="ARBA" id="ARBA00022448"/>
    </source>
</evidence>
<dbReference type="GO" id="GO:0003924">
    <property type="term" value="F:GTPase activity"/>
    <property type="evidence" value="ECO:0007669"/>
    <property type="project" value="InterPro"/>
</dbReference>
<evidence type="ECO:0000259" key="18">
    <source>
        <dbReference type="PROSITE" id="PS51720"/>
    </source>
</evidence>
<feature type="compositionally biased region" description="Acidic residues" evidence="17">
    <location>
        <begin position="67"/>
        <end position="76"/>
    </location>
</feature>
<dbReference type="Pfam" id="PF04548">
    <property type="entry name" value="AIG1"/>
    <property type="match status" value="1"/>
</dbReference>
<evidence type="ECO:0000256" key="12">
    <source>
        <dbReference type="ARBA" id="ARBA00022989"/>
    </source>
</evidence>
<dbReference type="AlphaFoldDB" id="A0AAQ3SUW7"/>
<dbReference type="Pfam" id="PF11886">
    <property type="entry name" value="TOC159_MAD"/>
    <property type="match status" value="1"/>
</dbReference>
<dbReference type="InterPro" id="IPR006703">
    <property type="entry name" value="G_AIG1"/>
</dbReference>
<feature type="region of interest" description="Disordered" evidence="17">
    <location>
        <begin position="64"/>
        <end position="86"/>
    </location>
</feature>
<dbReference type="GO" id="GO:0045036">
    <property type="term" value="P:protein targeting to chloroplast"/>
    <property type="evidence" value="ECO:0007669"/>
    <property type="project" value="InterPro"/>
</dbReference>
<feature type="region of interest" description="Disordered" evidence="17">
    <location>
        <begin position="186"/>
        <end position="215"/>
    </location>
</feature>
<dbReference type="InterPro" id="IPR024283">
    <property type="entry name" value="TOC159_MAD"/>
</dbReference>
<sequence length="1270" mass="137181">MALLVRAALSPLDDDDDDAATASSLSSAASSPPLSPLSPAAPSLPLRARAAVLAGAPPRVAAQLSFAEEDASESFDDATSSGDDGELVEEVSNGFFFAVARVPPPPAPQDTILSPGGETAGAAATPEGGDDSGAAEGSLEESSESGLDGAIADGDGTDDEGSLDGSFIGALNDGEAAASGDLANGTYVPVLMDDDDKQAEQDVGAEAVNDVAPEPFMPVAGFDGLRTVDALEGKGVPDQEAAELFPVPSAEVAELLPVASATRGEDDGIKLRGDDSDSDAKGSMVDHEAVADAEGHSPEYIATRDATSGVVEVCDSVDDPASIAYGGHNKVDEEADGDQEASDDHTSLPISASDDAVELLVKELEDNVPAFKGAHFGVDVLDDVEVNGDDGHEEEMNGKEVLASLPKAHADAGIELHDDDSDSDTKGSNADGGHNKVDEEADGDQKTSDDLSSMPISASNDPVELLVNELEDNVPASKGTRFGVDDSDDVEINGDDGYEEDMNGNEVELFDYAALVELLRAANRSPGQGKAKVFPVKSSAPKTYMASTPVPEVTAEPEKEMTDEEKKIYRKVDMARIKYMRLIHRLGYDTNHLVPVQVLYRLSLVEGFRRIKMANHSSELDDAWKRALQVEAEGVDDLEFSCNVLVLGKTGVGKSATINSIFGEDKSKTDAFLPATSSVKEITGVVDGVKFRVIDTPGLGTSAKDGKSNRKVLSSVKRYMKRCPPDIILYVDRIDTQRQEGNSLSLLQGITSVLGQSIWPKTIITLTHSGAAPPEGPSGSAMNYDMVVTHRTHAIQQSIRQVTNDSRIENPVALVENHHLCQRNTKGEKVLADGLTWRRLLLLLCYSKKMIAEIDSLSTHRPPSASFLGHFFQVPPLPYFLSSLLRSREHPRCSNDHNVGGVDQDFDLDELLYVDEEEDYDKLPPFKPLSKSQVAKLSKEQQKLYFDEYDYRTKLLQEKQLKEQLRRSKEMKKKESDENDVPSDNDHPDEEYDTDRSPMPDWALPSSFDSDDPVYRYRCLEPTPNLLVRAVNNPDGWDHDYGFDGVSVQQSLDIANKYPASLWVQVNKDKREFTIYLDSSMSVKHGNYASTLAGFDIQTMMDQLAYTLRGETKFKNFKKNITTGGLSMTFLGNTVVTGARFEDKLSVGNRLTLVANTGAVSMRGDAAYGVNMEATLREKSYPLGQGLATLGASLVKWRKEWTMAANLDSQFSVGRTSNMAVHVDVNNKLTGRVSIKASTSEQLKIALLGSCSAIMYLWNKMHPGANPNAE</sequence>
<keyword evidence="14" id="KW-0472">Membrane</keyword>
<evidence type="ECO:0000256" key="5">
    <source>
        <dbReference type="ARBA" id="ARBA00022692"/>
    </source>
</evidence>
<evidence type="ECO:0000256" key="14">
    <source>
        <dbReference type="ARBA" id="ARBA00023136"/>
    </source>
</evidence>
<keyword evidence="3" id="KW-0150">Chloroplast</keyword>
<keyword evidence="8" id="KW-0378">Hydrolase</keyword>
<keyword evidence="10" id="KW-0460">Magnesium</keyword>
<proteinExistence type="inferred from homology"/>
<keyword evidence="9" id="KW-1002">Plastid outer membrane</keyword>
<dbReference type="Gene3D" id="3.40.50.300">
    <property type="entry name" value="P-loop containing nucleotide triphosphate hydrolases"/>
    <property type="match status" value="1"/>
</dbReference>
<comment type="cofactor">
    <cofactor evidence="1">
        <name>Mg(2+)</name>
        <dbReference type="ChEBI" id="CHEBI:18420"/>
    </cofactor>
</comment>
<feature type="compositionally biased region" description="Basic and acidic residues" evidence="17">
    <location>
        <begin position="964"/>
        <end position="976"/>
    </location>
</feature>
<dbReference type="GO" id="GO:0009707">
    <property type="term" value="C:chloroplast outer membrane"/>
    <property type="evidence" value="ECO:0007669"/>
    <property type="project" value="UniProtKB-SubCell"/>
</dbReference>
<evidence type="ECO:0000256" key="8">
    <source>
        <dbReference type="ARBA" id="ARBA00022801"/>
    </source>
</evidence>
<keyword evidence="5" id="KW-0812">Transmembrane</keyword>
<dbReference type="Proteomes" id="UP001341281">
    <property type="component" value="Chromosome 02"/>
</dbReference>
<dbReference type="GO" id="GO:0046872">
    <property type="term" value="F:metal ion binding"/>
    <property type="evidence" value="ECO:0007669"/>
    <property type="project" value="UniProtKB-KW"/>
</dbReference>